<evidence type="ECO:0000259" key="6">
    <source>
        <dbReference type="Pfam" id="PF07980"/>
    </source>
</evidence>
<proteinExistence type="inferred from homology"/>
<comment type="similarity">
    <text evidence="2">Belongs to the SusD family.</text>
</comment>
<dbReference type="InterPro" id="IPR033985">
    <property type="entry name" value="SusD-like_N"/>
</dbReference>
<evidence type="ECO:0000256" key="3">
    <source>
        <dbReference type="ARBA" id="ARBA00022729"/>
    </source>
</evidence>
<feature type="domain" description="SusD-like N-terminal" evidence="7">
    <location>
        <begin position="22"/>
        <end position="230"/>
    </location>
</feature>
<dbReference type="CDD" id="cd08977">
    <property type="entry name" value="SusD"/>
    <property type="match status" value="1"/>
</dbReference>
<dbReference type="Pfam" id="PF07980">
    <property type="entry name" value="SusD_RagB"/>
    <property type="match status" value="1"/>
</dbReference>
<keyword evidence="4" id="KW-0472">Membrane</keyword>
<evidence type="ECO:0000313" key="9">
    <source>
        <dbReference type="Proteomes" id="UP001597361"/>
    </source>
</evidence>
<dbReference type="PROSITE" id="PS51257">
    <property type="entry name" value="PROKAR_LIPOPROTEIN"/>
    <property type="match status" value="1"/>
</dbReference>
<keyword evidence="3" id="KW-0732">Signal</keyword>
<reference evidence="9" key="1">
    <citation type="journal article" date="2019" name="Int. J. Syst. Evol. Microbiol.">
        <title>The Global Catalogue of Microorganisms (GCM) 10K type strain sequencing project: providing services to taxonomists for standard genome sequencing and annotation.</title>
        <authorList>
            <consortium name="The Broad Institute Genomics Platform"/>
            <consortium name="The Broad Institute Genome Sequencing Center for Infectious Disease"/>
            <person name="Wu L."/>
            <person name="Ma J."/>
        </authorList>
    </citation>
    <scope>NUCLEOTIDE SEQUENCE [LARGE SCALE GENOMIC DNA]</scope>
    <source>
        <strain evidence="9">CGMCC 1.15180</strain>
    </source>
</reference>
<keyword evidence="5" id="KW-0998">Cell outer membrane</keyword>
<dbReference type="InterPro" id="IPR012944">
    <property type="entry name" value="SusD_RagB_dom"/>
</dbReference>
<evidence type="ECO:0000256" key="2">
    <source>
        <dbReference type="ARBA" id="ARBA00006275"/>
    </source>
</evidence>
<comment type="caution">
    <text evidence="8">The sequence shown here is derived from an EMBL/GenBank/DDBJ whole genome shotgun (WGS) entry which is preliminary data.</text>
</comment>
<evidence type="ECO:0000256" key="5">
    <source>
        <dbReference type="ARBA" id="ARBA00023237"/>
    </source>
</evidence>
<evidence type="ECO:0000313" key="8">
    <source>
        <dbReference type="EMBL" id="MFD2035131.1"/>
    </source>
</evidence>
<evidence type="ECO:0000256" key="4">
    <source>
        <dbReference type="ARBA" id="ARBA00023136"/>
    </source>
</evidence>
<name>A0ABW4VN48_9BACT</name>
<feature type="domain" description="RagB/SusD" evidence="6">
    <location>
        <begin position="332"/>
        <end position="470"/>
    </location>
</feature>
<sequence>MKTNKITYIFISLVLLFSSCEEWLDVQPRQSIDSKTALSSEEAVTAALIGVYARLREVELYGRDFLAIPDLLADNAYNTGNGNRLMGQYNNNPGSHMDNWRYGYYGINQINLIFEALESLEATSEYKNQIRGQLHFIRALLYHDLLRVYAYDPTAIITSEDRGGVPILEEGVLDVADIVFPARASIADGYQYVYNDLTQAYILLDGVNTDRTPHFVSQGAAAALFSRVALYNGDWERAIAQAQIAFESGVATFSTTDPVAGWRVQVHPESFFEIVFATPDNVGSNESLRASYMTRVFLNDTNAASHGNVVFSDDLLEQYEEEDLRHGLIQSGYAINSNVKEINKFASKNGVANLDNVPVIRYAEVILIKAEAHYHLGQFAASRTELNKIKTRAGLAAETTLEGPDLLEEILRQRRIELAFEGHRFFDLKRLGRNLVKEFGTINFDDFRILNNIPNREIDVNPNLVQNRGY</sequence>
<gene>
    <name evidence="8" type="ORF">ACFSKL_10030</name>
</gene>
<dbReference type="InterPro" id="IPR011990">
    <property type="entry name" value="TPR-like_helical_dom_sf"/>
</dbReference>
<keyword evidence="9" id="KW-1185">Reference proteome</keyword>
<dbReference type="RefSeq" id="WP_376885880.1">
    <property type="nucleotide sequence ID" value="NZ_JBHUHR010000027.1"/>
</dbReference>
<dbReference type="Pfam" id="PF14322">
    <property type="entry name" value="SusD-like_3"/>
    <property type="match status" value="1"/>
</dbReference>
<dbReference type="SUPFAM" id="SSF48452">
    <property type="entry name" value="TPR-like"/>
    <property type="match status" value="1"/>
</dbReference>
<protein>
    <submittedName>
        <fullName evidence="8">RagB/SusD family nutrient uptake outer membrane protein</fullName>
    </submittedName>
</protein>
<organism evidence="8 9">
    <name type="scientific">Belliella marina</name>
    <dbReference type="NCBI Taxonomy" id="1644146"/>
    <lineage>
        <taxon>Bacteria</taxon>
        <taxon>Pseudomonadati</taxon>
        <taxon>Bacteroidota</taxon>
        <taxon>Cytophagia</taxon>
        <taxon>Cytophagales</taxon>
        <taxon>Cyclobacteriaceae</taxon>
        <taxon>Belliella</taxon>
    </lineage>
</organism>
<dbReference type="Gene3D" id="1.25.40.390">
    <property type="match status" value="1"/>
</dbReference>
<comment type="subcellular location">
    <subcellularLocation>
        <location evidence="1">Cell outer membrane</location>
    </subcellularLocation>
</comment>
<dbReference type="Proteomes" id="UP001597361">
    <property type="component" value="Unassembled WGS sequence"/>
</dbReference>
<evidence type="ECO:0000256" key="1">
    <source>
        <dbReference type="ARBA" id="ARBA00004442"/>
    </source>
</evidence>
<accession>A0ABW4VN48</accession>
<dbReference type="EMBL" id="JBHUHR010000027">
    <property type="protein sequence ID" value="MFD2035131.1"/>
    <property type="molecule type" value="Genomic_DNA"/>
</dbReference>
<evidence type="ECO:0000259" key="7">
    <source>
        <dbReference type="Pfam" id="PF14322"/>
    </source>
</evidence>